<name>A0A0N4XAF3_HAEPC</name>
<dbReference type="WBParaSite" id="HPLM_0002134801-mRNA-1">
    <property type="protein sequence ID" value="HPLM_0002134801-mRNA-1"/>
    <property type="gene ID" value="HPLM_0002134801"/>
</dbReference>
<dbReference type="GO" id="GO:0005506">
    <property type="term" value="F:iron ion binding"/>
    <property type="evidence" value="ECO:0007669"/>
    <property type="project" value="InterPro"/>
</dbReference>
<dbReference type="Gene3D" id="1.10.630.10">
    <property type="entry name" value="Cytochrome P450"/>
    <property type="match status" value="1"/>
</dbReference>
<dbReference type="PANTHER" id="PTHR24300">
    <property type="entry name" value="CYTOCHROME P450 508A4-RELATED"/>
    <property type="match status" value="1"/>
</dbReference>
<evidence type="ECO:0000256" key="2">
    <source>
        <dbReference type="ARBA" id="ARBA00022723"/>
    </source>
</evidence>
<keyword evidence="6" id="KW-1185">Reference proteome</keyword>
<reference evidence="5 6" key="2">
    <citation type="submission" date="2018-11" db="EMBL/GenBank/DDBJ databases">
        <authorList>
            <consortium name="Pathogen Informatics"/>
        </authorList>
    </citation>
    <scope>NUCLEOTIDE SEQUENCE [LARGE SCALE GENOMIC DNA]</scope>
    <source>
        <strain evidence="5 6">MHpl1</strain>
    </source>
</reference>
<dbReference type="GO" id="GO:0020037">
    <property type="term" value="F:heme binding"/>
    <property type="evidence" value="ECO:0007669"/>
    <property type="project" value="InterPro"/>
</dbReference>
<dbReference type="InterPro" id="IPR050182">
    <property type="entry name" value="Cytochrome_P450_fam2"/>
</dbReference>
<accession>A0A0N4XAF3</accession>
<keyword evidence="3" id="KW-0408">Iron</keyword>
<evidence type="ECO:0000313" key="6">
    <source>
        <dbReference type="Proteomes" id="UP000268014"/>
    </source>
</evidence>
<dbReference type="InterPro" id="IPR036396">
    <property type="entry name" value="Cyt_P450_sf"/>
</dbReference>
<organism evidence="7">
    <name type="scientific">Haemonchus placei</name>
    <name type="common">Barber's pole worm</name>
    <dbReference type="NCBI Taxonomy" id="6290"/>
    <lineage>
        <taxon>Eukaryota</taxon>
        <taxon>Metazoa</taxon>
        <taxon>Ecdysozoa</taxon>
        <taxon>Nematoda</taxon>
        <taxon>Chromadorea</taxon>
        <taxon>Rhabditida</taxon>
        <taxon>Rhabditina</taxon>
        <taxon>Rhabditomorpha</taxon>
        <taxon>Strongyloidea</taxon>
        <taxon>Trichostrongylidae</taxon>
        <taxon>Haemonchus</taxon>
    </lineage>
</organism>
<dbReference type="OMA" id="XRVEISP"/>
<dbReference type="AlphaFoldDB" id="A0A0N4XAF3"/>
<keyword evidence="4" id="KW-0560">Oxidoreductase</keyword>
<reference evidence="7" key="1">
    <citation type="submission" date="2017-02" db="UniProtKB">
        <authorList>
            <consortium name="WormBaseParasite"/>
        </authorList>
    </citation>
    <scope>IDENTIFICATION</scope>
</reference>
<dbReference type="EMBL" id="UZAF01023287">
    <property type="protein sequence ID" value="VDO89315.1"/>
    <property type="molecule type" value="Genomic_DNA"/>
</dbReference>
<dbReference type="Proteomes" id="UP000268014">
    <property type="component" value="Unassembled WGS sequence"/>
</dbReference>
<dbReference type="GO" id="GO:0005737">
    <property type="term" value="C:cytoplasm"/>
    <property type="evidence" value="ECO:0007669"/>
    <property type="project" value="TreeGrafter"/>
</dbReference>
<keyword evidence="4" id="KW-0503">Monooxygenase</keyword>
<comment type="similarity">
    <text evidence="1">Belongs to the cytochrome P450 family.</text>
</comment>
<dbReference type="GO" id="GO:0016712">
    <property type="term" value="F:oxidoreductase activity, acting on paired donors, with incorporation or reduction of molecular oxygen, reduced flavin or flavoprotein as one donor, and incorporation of one atom of oxygen"/>
    <property type="evidence" value="ECO:0007669"/>
    <property type="project" value="TreeGrafter"/>
</dbReference>
<evidence type="ECO:0000313" key="7">
    <source>
        <dbReference type="WBParaSite" id="HPLM_0002134801-mRNA-1"/>
    </source>
</evidence>
<keyword evidence="2" id="KW-0479">Metal-binding</keyword>
<protein>
    <submittedName>
        <fullName evidence="7">Cytochrome P450</fullName>
    </submittedName>
</protein>
<gene>
    <name evidence="5" type="ORF">HPLM_LOCUS21337</name>
</gene>
<evidence type="ECO:0000256" key="1">
    <source>
        <dbReference type="ARBA" id="ARBA00010617"/>
    </source>
</evidence>
<dbReference type="GO" id="GO:0006082">
    <property type="term" value="P:organic acid metabolic process"/>
    <property type="evidence" value="ECO:0007669"/>
    <property type="project" value="TreeGrafter"/>
</dbReference>
<dbReference type="Pfam" id="PF00067">
    <property type="entry name" value="p450"/>
    <property type="match status" value="1"/>
</dbReference>
<dbReference type="GO" id="GO:0006805">
    <property type="term" value="P:xenobiotic metabolic process"/>
    <property type="evidence" value="ECO:0007669"/>
    <property type="project" value="TreeGrafter"/>
</dbReference>
<dbReference type="InterPro" id="IPR002401">
    <property type="entry name" value="Cyt_P450_E_grp-I"/>
</dbReference>
<sequence>MIFLAVIAAIISYFIIKLWVQRRKLPPGPLPLPILGNLHQLGYKIFIQKKSFIGTIREWSEEFGALYTIWLGSMPIVNICDYSTAVDAMVKKGSAFADRVIPYLFTLSRNGRGIVGTNGATWMEQRRFALHTLRNFGLGRNIIEERIMYEFEIA</sequence>
<dbReference type="STRING" id="6290.A0A0N4XAF3"/>
<dbReference type="InterPro" id="IPR001128">
    <property type="entry name" value="Cyt_P450"/>
</dbReference>
<dbReference type="PANTHER" id="PTHR24300:SF375">
    <property type="entry name" value="CYTOCHROME P450 FAMILY"/>
    <property type="match status" value="1"/>
</dbReference>
<evidence type="ECO:0000256" key="3">
    <source>
        <dbReference type="ARBA" id="ARBA00023004"/>
    </source>
</evidence>
<dbReference type="SUPFAM" id="SSF48264">
    <property type="entry name" value="Cytochrome P450"/>
    <property type="match status" value="1"/>
</dbReference>
<dbReference type="OrthoDB" id="2789670at2759"/>
<proteinExistence type="inferred from homology"/>
<evidence type="ECO:0000313" key="5">
    <source>
        <dbReference type="EMBL" id="VDO89315.1"/>
    </source>
</evidence>
<evidence type="ECO:0000256" key="4">
    <source>
        <dbReference type="ARBA" id="ARBA00023033"/>
    </source>
</evidence>
<dbReference type="PRINTS" id="PR00463">
    <property type="entry name" value="EP450I"/>
</dbReference>